<name>A0A6A6VER9_9PLEO</name>
<evidence type="ECO:0000313" key="2">
    <source>
        <dbReference type="EMBL" id="KAF2747597.1"/>
    </source>
</evidence>
<keyword evidence="3" id="KW-1185">Reference proteome</keyword>
<dbReference type="AlphaFoldDB" id="A0A6A6VER9"/>
<dbReference type="Proteomes" id="UP000799440">
    <property type="component" value="Unassembled WGS sequence"/>
</dbReference>
<organism evidence="2 3">
    <name type="scientific">Sporormia fimetaria CBS 119925</name>
    <dbReference type="NCBI Taxonomy" id="1340428"/>
    <lineage>
        <taxon>Eukaryota</taxon>
        <taxon>Fungi</taxon>
        <taxon>Dikarya</taxon>
        <taxon>Ascomycota</taxon>
        <taxon>Pezizomycotina</taxon>
        <taxon>Dothideomycetes</taxon>
        <taxon>Pleosporomycetidae</taxon>
        <taxon>Pleosporales</taxon>
        <taxon>Sporormiaceae</taxon>
        <taxon>Sporormia</taxon>
    </lineage>
</organism>
<dbReference type="EMBL" id="MU006572">
    <property type="protein sequence ID" value="KAF2747597.1"/>
    <property type="molecule type" value="Genomic_DNA"/>
</dbReference>
<protein>
    <submittedName>
        <fullName evidence="2">Uncharacterized protein</fullName>
    </submittedName>
</protein>
<proteinExistence type="predicted"/>
<feature type="chain" id="PRO_5025431141" evidence="1">
    <location>
        <begin position="18"/>
        <end position="113"/>
    </location>
</feature>
<evidence type="ECO:0000256" key="1">
    <source>
        <dbReference type="SAM" id="SignalP"/>
    </source>
</evidence>
<evidence type="ECO:0000313" key="3">
    <source>
        <dbReference type="Proteomes" id="UP000799440"/>
    </source>
</evidence>
<dbReference type="OrthoDB" id="4789728at2759"/>
<keyword evidence="1" id="KW-0732">Signal</keyword>
<feature type="signal peptide" evidence="1">
    <location>
        <begin position="1"/>
        <end position="17"/>
    </location>
</feature>
<gene>
    <name evidence="2" type="ORF">M011DRAFT_458445</name>
</gene>
<sequence>MKITFLTAALLASTASAIKTVITCDDANFKGNCRAEPERDADKRCWNMPIYGRKVSSVFSDDSYKYICTKFFNQYDCKGSSWLQSTKAATVPGFMNDNFWSYYHCICYDGGCI</sequence>
<reference evidence="2" key="1">
    <citation type="journal article" date="2020" name="Stud. Mycol.">
        <title>101 Dothideomycetes genomes: a test case for predicting lifestyles and emergence of pathogens.</title>
        <authorList>
            <person name="Haridas S."/>
            <person name="Albert R."/>
            <person name="Binder M."/>
            <person name="Bloem J."/>
            <person name="Labutti K."/>
            <person name="Salamov A."/>
            <person name="Andreopoulos B."/>
            <person name="Baker S."/>
            <person name="Barry K."/>
            <person name="Bills G."/>
            <person name="Bluhm B."/>
            <person name="Cannon C."/>
            <person name="Castanera R."/>
            <person name="Culley D."/>
            <person name="Daum C."/>
            <person name="Ezra D."/>
            <person name="Gonzalez J."/>
            <person name="Henrissat B."/>
            <person name="Kuo A."/>
            <person name="Liang C."/>
            <person name="Lipzen A."/>
            <person name="Lutzoni F."/>
            <person name="Magnuson J."/>
            <person name="Mondo S."/>
            <person name="Nolan M."/>
            <person name="Ohm R."/>
            <person name="Pangilinan J."/>
            <person name="Park H.-J."/>
            <person name="Ramirez L."/>
            <person name="Alfaro M."/>
            <person name="Sun H."/>
            <person name="Tritt A."/>
            <person name="Yoshinaga Y."/>
            <person name="Zwiers L.-H."/>
            <person name="Turgeon B."/>
            <person name="Goodwin S."/>
            <person name="Spatafora J."/>
            <person name="Crous P."/>
            <person name="Grigoriev I."/>
        </authorList>
    </citation>
    <scope>NUCLEOTIDE SEQUENCE</scope>
    <source>
        <strain evidence="2">CBS 119925</strain>
    </source>
</reference>
<accession>A0A6A6VER9</accession>